<dbReference type="CDD" id="cd00303">
    <property type="entry name" value="retropepsin_like"/>
    <property type="match status" value="1"/>
</dbReference>
<dbReference type="InterPro" id="IPR005162">
    <property type="entry name" value="Retrotrans_gag_dom"/>
</dbReference>
<dbReference type="PANTHER" id="PTHR33223:SF10">
    <property type="entry name" value="AMINOTRANSFERASE-LIKE PLANT MOBILE DOMAIN-CONTAINING PROTEIN"/>
    <property type="match status" value="1"/>
</dbReference>
<name>A0ABM3RHM8_SPIOL</name>
<evidence type="ECO:0000256" key="1">
    <source>
        <dbReference type="SAM" id="MobiDB-lite"/>
    </source>
</evidence>
<feature type="compositionally biased region" description="Basic and acidic residues" evidence="1">
    <location>
        <begin position="153"/>
        <end position="172"/>
    </location>
</feature>
<dbReference type="GeneID" id="130469708"/>
<dbReference type="Proteomes" id="UP000813463">
    <property type="component" value="Chromosome 3"/>
</dbReference>
<sequence length="486" mass="54192">MDAYKARMTVQTGDEAAWCRFFPATLKGMALSWFSGLSAGIITRFSVLEALFESQFIAGQVYKKTSMYLMSVRQQPNESLKEYIKRFNDESLNIPNLQDSVAFTALMTGLKAGSRFLWVLADEQISTLPQAMVRAQRYIQSAEICNPSAETDLKRKKEVVGREKEKKPKETDNGNDPRYNSNRREIYLDIKEKSLLPSPTPIRTPASKRDKSLWCEFHKECGHTTKDCRELKRALDRLADEGKLNKYLKGSPSDKKQDNKGSNAHSDHTEGYVGVIAGGLASGGLTGNARKIHLHALTHRILDVEASSPDLKCPTITFQEDPSRTIRALHDDPLVVGIKVANRTVKRVLIDSGSSADILTLECLERLRYKKSDLTDISQPLVGFGGQSVYPVGMIKLPVRIGEKGKQRSLPIDFMVVDTPLPYNIIVGRPLLNKIKASISTYQLLLQYETDSGVVRNSTGISGLLDNVTTTASRMRKIQSRAQNPL</sequence>
<feature type="region of interest" description="Disordered" evidence="1">
    <location>
        <begin position="153"/>
        <end position="182"/>
    </location>
</feature>
<dbReference type="SUPFAM" id="SSF50630">
    <property type="entry name" value="Acid proteases"/>
    <property type="match status" value="1"/>
</dbReference>
<feature type="compositionally biased region" description="Basic and acidic residues" evidence="1">
    <location>
        <begin position="252"/>
        <end position="268"/>
    </location>
</feature>
<evidence type="ECO:0000313" key="3">
    <source>
        <dbReference type="Proteomes" id="UP000813463"/>
    </source>
</evidence>
<feature type="region of interest" description="Disordered" evidence="1">
    <location>
        <begin position="245"/>
        <end position="268"/>
    </location>
</feature>
<reference evidence="4" key="2">
    <citation type="submission" date="2025-08" db="UniProtKB">
        <authorList>
            <consortium name="RefSeq"/>
        </authorList>
    </citation>
    <scope>IDENTIFICATION</scope>
    <source>
        <tissue evidence="4">Leaf</tissue>
    </source>
</reference>
<dbReference type="RefSeq" id="XP_056695116.1">
    <property type="nucleotide sequence ID" value="XM_056839138.1"/>
</dbReference>
<organism evidence="3 4">
    <name type="scientific">Spinacia oleracea</name>
    <name type="common">Spinach</name>
    <dbReference type="NCBI Taxonomy" id="3562"/>
    <lineage>
        <taxon>Eukaryota</taxon>
        <taxon>Viridiplantae</taxon>
        <taxon>Streptophyta</taxon>
        <taxon>Embryophyta</taxon>
        <taxon>Tracheophyta</taxon>
        <taxon>Spermatophyta</taxon>
        <taxon>Magnoliopsida</taxon>
        <taxon>eudicotyledons</taxon>
        <taxon>Gunneridae</taxon>
        <taxon>Pentapetalae</taxon>
        <taxon>Caryophyllales</taxon>
        <taxon>Chenopodiaceae</taxon>
        <taxon>Chenopodioideae</taxon>
        <taxon>Anserineae</taxon>
        <taxon>Spinacia</taxon>
    </lineage>
</organism>
<dbReference type="PANTHER" id="PTHR33223">
    <property type="entry name" value="CCHC-TYPE DOMAIN-CONTAINING PROTEIN"/>
    <property type="match status" value="1"/>
</dbReference>
<keyword evidence="3" id="KW-1185">Reference proteome</keyword>
<proteinExistence type="predicted"/>
<dbReference type="Gene3D" id="2.40.70.10">
    <property type="entry name" value="Acid Proteases"/>
    <property type="match status" value="1"/>
</dbReference>
<accession>A0ABM3RHM8</accession>
<dbReference type="InterPro" id="IPR021109">
    <property type="entry name" value="Peptidase_aspartic_dom_sf"/>
</dbReference>
<gene>
    <name evidence="4" type="primary">LOC130469708</name>
</gene>
<reference evidence="3" key="1">
    <citation type="journal article" date="2021" name="Nat. Commun.">
        <title>Genomic analyses provide insights into spinach domestication and the genetic basis of agronomic traits.</title>
        <authorList>
            <person name="Cai X."/>
            <person name="Sun X."/>
            <person name="Xu C."/>
            <person name="Sun H."/>
            <person name="Wang X."/>
            <person name="Ge C."/>
            <person name="Zhang Z."/>
            <person name="Wang Q."/>
            <person name="Fei Z."/>
            <person name="Jiao C."/>
            <person name="Wang Q."/>
        </authorList>
    </citation>
    <scope>NUCLEOTIDE SEQUENCE [LARGE SCALE GENOMIC DNA]</scope>
    <source>
        <strain evidence="3">cv. Varoflay</strain>
    </source>
</reference>
<feature type="domain" description="Retrotransposon gag" evidence="2">
    <location>
        <begin position="20"/>
        <end position="111"/>
    </location>
</feature>
<protein>
    <recommendedName>
        <fullName evidence="2">Retrotransposon gag domain-containing protein</fullName>
    </recommendedName>
</protein>
<dbReference type="Pfam" id="PF03732">
    <property type="entry name" value="Retrotrans_gag"/>
    <property type="match status" value="1"/>
</dbReference>
<evidence type="ECO:0000259" key="2">
    <source>
        <dbReference type="Pfam" id="PF03732"/>
    </source>
</evidence>
<evidence type="ECO:0000313" key="4">
    <source>
        <dbReference type="RefSeq" id="XP_056695116.1"/>
    </source>
</evidence>